<gene>
    <name evidence="1" type="ORF">RND15_02400</name>
</gene>
<comment type="caution">
    <text evidence="1">The sequence shown here is derived from an EMBL/GenBank/DDBJ whole genome shotgun (WGS) entry which is preliminary data.</text>
</comment>
<evidence type="ECO:0008006" key="3">
    <source>
        <dbReference type="Google" id="ProtNLM"/>
    </source>
</evidence>
<dbReference type="RefSeq" id="WP_311721840.1">
    <property type="nucleotide sequence ID" value="NZ_JAVRFD010000001.1"/>
</dbReference>
<dbReference type="Proteomes" id="UP001180754">
    <property type="component" value="Unassembled WGS sequence"/>
</dbReference>
<dbReference type="EMBL" id="JAVRFD010000001">
    <property type="protein sequence ID" value="MDT0541567.1"/>
    <property type="molecule type" value="Genomic_DNA"/>
</dbReference>
<proteinExistence type="predicted"/>
<sequence>MQATAFLDTQLPRARVWATVVTSPDWWCVPAEDRAAHRSGVELAHWTNRQVRRSGLCFSCWLRESEPDAARCDGGACRNAPRPLQAVR</sequence>
<evidence type="ECO:0000313" key="2">
    <source>
        <dbReference type="Proteomes" id="UP001180754"/>
    </source>
</evidence>
<name>A0ABU2X6M1_9ACTN</name>
<protein>
    <recommendedName>
        <fullName evidence="3">Zinc-ribbon domain-containing protein</fullName>
    </recommendedName>
</protein>
<keyword evidence="2" id="KW-1185">Reference proteome</keyword>
<reference evidence="1" key="1">
    <citation type="submission" date="2024-05" db="EMBL/GenBank/DDBJ databases">
        <title>30 novel species of actinomycetes from the DSMZ collection.</title>
        <authorList>
            <person name="Nouioui I."/>
        </authorList>
    </citation>
    <scope>NUCLEOTIDE SEQUENCE</scope>
    <source>
        <strain evidence="1">DSM 41529</strain>
    </source>
</reference>
<accession>A0ABU2X6M1</accession>
<organism evidence="1 2">
    <name type="scientific">Streptomyces lonegramiae</name>
    <dbReference type="NCBI Taxonomy" id="3075524"/>
    <lineage>
        <taxon>Bacteria</taxon>
        <taxon>Bacillati</taxon>
        <taxon>Actinomycetota</taxon>
        <taxon>Actinomycetes</taxon>
        <taxon>Kitasatosporales</taxon>
        <taxon>Streptomycetaceae</taxon>
        <taxon>Streptomyces</taxon>
    </lineage>
</organism>
<evidence type="ECO:0000313" key="1">
    <source>
        <dbReference type="EMBL" id="MDT0541567.1"/>
    </source>
</evidence>